<evidence type="ECO:0000256" key="10">
    <source>
        <dbReference type="PIRNR" id="PIRNR026671"/>
    </source>
</evidence>
<keyword evidence="5 9" id="KW-0862">Zinc</keyword>
<evidence type="ECO:0000256" key="5">
    <source>
        <dbReference type="ARBA" id="ARBA00022833"/>
    </source>
</evidence>
<comment type="cofactor">
    <cofactor evidence="9">
        <name>Zn(2+)</name>
        <dbReference type="ChEBI" id="CHEBI:29105"/>
    </cofactor>
    <text evidence="9">Binds 1 zinc ion per subunit.</text>
</comment>
<evidence type="ECO:0000256" key="3">
    <source>
        <dbReference type="ARBA" id="ARBA00022723"/>
    </source>
</evidence>
<comment type="function">
    <text evidence="9 10">Catalyzes hydrolysis of the D-alanyl-D-alanine dipeptide.</text>
</comment>
<proteinExistence type="inferred from homology"/>
<dbReference type="PIRSF" id="PIRSF026671">
    <property type="entry name" value="AA_dipeptidase"/>
    <property type="match status" value="1"/>
</dbReference>
<comment type="catalytic activity">
    <reaction evidence="1 9 10">
        <text>D-alanyl-D-alanine + H2O = 2 D-alanine</text>
        <dbReference type="Rhea" id="RHEA:20661"/>
        <dbReference type="ChEBI" id="CHEBI:15377"/>
        <dbReference type="ChEBI" id="CHEBI:57416"/>
        <dbReference type="ChEBI" id="CHEBI:57822"/>
        <dbReference type="EC" id="3.4.13.22"/>
    </reaction>
</comment>
<evidence type="ECO:0000313" key="13">
    <source>
        <dbReference type="Proteomes" id="UP000278609"/>
    </source>
</evidence>
<dbReference type="CDD" id="cd14840">
    <property type="entry name" value="D-Ala-D-Ala_dipeptidase_Aad"/>
    <property type="match status" value="1"/>
</dbReference>
<dbReference type="GO" id="GO:0071555">
    <property type="term" value="P:cell wall organization"/>
    <property type="evidence" value="ECO:0007669"/>
    <property type="project" value="UniProtKB-KW"/>
</dbReference>
<evidence type="ECO:0000256" key="9">
    <source>
        <dbReference type="HAMAP-Rule" id="MF_01924"/>
    </source>
</evidence>
<feature type="active site" description="Proton donor/acceptor" evidence="9">
    <location>
        <position position="205"/>
    </location>
</feature>
<dbReference type="EC" id="3.4.13.22" evidence="9 10"/>
<evidence type="ECO:0000256" key="7">
    <source>
        <dbReference type="ARBA" id="ARBA00023049"/>
    </source>
</evidence>
<evidence type="ECO:0000256" key="1">
    <source>
        <dbReference type="ARBA" id="ARBA00001362"/>
    </source>
</evidence>
<keyword evidence="11" id="KW-0732">Signal</keyword>
<keyword evidence="8 10" id="KW-0961">Cell wall biogenesis/degradation</keyword>
<keyword evidence="2 9" id="KW-0645">Protease</keyword>
<dbReference type="Pfam" id="PF01427">
    <property type="entry name" value="Peptidase_M15"/>
    <property type="match status" value="1"/>
</dbReference>
<dbReference type="PANTHER" id="PTHR43126:SF2">
    <property type="entry name" value="D-ALANYL-D-ALANINE DIPEPTIDASE"/>
    <property type="match status" value="1"/>
</dbReference>
<dbReference type="Gene3D" id="3.30.1380.10">
    <property type="match status" value="1"/>
</dbReference>
<dbReference type="AlphaFoldDB" id="A0A3P1XWW2"/>
<keyword evidence="3 9" id="KW-0479">Metal-binding</keyword>
<evidence type="ECO:0000256" key="8">
    <source>
        <dbReference type="ARBA" id="ARBA00023316"/>
    </source>
</evidence>
<dbReference type="GO" id="GO:0160237">
    <property type="term" value="F:D-Ala-D-Ala dipeptidase activity"/>
    <property type="evidence" value="ECO:0007669"/>
    <property type="project" value="UniProtKB-EC"/>
</dbReference>
<organism evidence="12 13">
    <name type="scientific">Tannerella forsythia</name>
    <name type="common">Bacteroides forsythus</name>
    <dbReference type="NCBI Taxonomy" id="28112"/>
    <lineage>
        <taxon>Bacteria</taxon>
        <taxon>Pseudomonadati</taxon>
        <taxon>Bacteroidota</taxon>
        <taxon>Bacteroidia</taxon>
        <taxon>Bacteroidales</taxon>
        <taxon>Tannerellaceae</taxon>
        <taxon>Tannerella</taxon>
    </lineage>
</organism>
<dbReference type="PANTHER" id="PTHR43126">
    <property type="entry name" value="D-ALANYL-D-ALANINE DIPEPTIDASE"/>
    <property type="match status" value="1"/>
</dbReference>
<dbReference type="HAMAP" id="MF_01924">
    <property type="entry name" value="A_A_dipeptidase"/>
    <property type="match status" value="1"/>
</dbReference>
<dbReference type="GO" id="GO:0008237">
    <property type="term" value="F:metallopeptidase activity"/>
    <property type="evidence" value="ECO:0007669"/>
    <property type="project" value="UniProtKB-KW"/>
</dbReference>
<feature type="binding site" evidence="9">
    <location>
        <position position="208"/>
    </location>
    <ligand>
        <name>Zn(2+)</name>
        <dbReference type="ChEBI" id="CHEBI:29105"/>
        <note>catalytic</note>
    </ligand>
</feature>
<dbReference type="GO" id="GO:0008270">
    <property type="term" value="F:zinc ion binding"/>
    <property type="evidence" value="ECO:0007669"/>
    <property type="project" value="UniProtKB-UniRule"/>
</dbReference>
<feature type="site" description="Transition state stabilizer" evidence="9">
    <location>
        <position position="103"/>
    </location>
</feature>
<evidence type="ECO:0000256" key="2">
    <source>
        <dbReference type="ARBA" id="ARBA00022670"/>
    </source>
</evidence>
<dbReference type="InterPro" id="IPR009045">
    <property type="entry name" value="Zn_M74/Hedgehog-like"/>
</dbReference>
<dbReference type="Proteomes" id="UP000278609">
    <property type="component" value="Unassembled WGS sequence"/>
</dbReference>
<evidence type="ECO:0000256" key="4">
    <source>
        <dbReference type="ARBA" id="ARBA00022801"/>
    </source>
</evidence>
<comment type="similarity">
    <text evidence="9 10">Belongs to the peptidase M15D family.</text>
</comment>
<feature type="signal peptide" evidence="11">
    <location>
        <begin position="1"/>
        <end position="24"/>
    </location>
</feature>
<feature type="binding site" evidence="9">
    <location>
        <position position="141"/>
    </location>
    <ligand>
        <name>Zn(2+)</name>
        <dbReference type="ChEBI" id="CHEBI:29105"/>
        <note>catalytic</note>
    </ligand>
</feature>
<dbReference type="EMBL" id="RQYS01000010">
    <property type="protein sequence ID" value="RRD62500.1"/>
    <property type="molecule type" value="Genomic_DNA"/>
</dbReference>
<protein>
    <recommendedName>
        <fullName evidence="9 10">D-alanyl-D-alanine dipeptidase</fullName>
        <shortName evidence="9 10">D-Ala-D-Ala dipeptidase</shortName>
        <ecNumber evidence="9 10">3.4.13.22</ecNumber>
    </recommendedName>
</protein>
<dbReference type="InterPro" id="IPR000755">
    <property type="entry name" value="A_A_dipeptidase"/>
</dbReference>
<keyword evidence="4 9" id="KW-0378">Hydrolase</keyword>
<comment type="caution">
    <text evidence="12">The sequence shown here is derived from an EMBL/GenBank/DDBJ whole genome shotgun (WGS) entry which is preliminary data.</text>
</comment>
<feature type="binding site" evidence="9">
    <location>
        <position position="134"/>
    </location>
    <ligand>
        <name>Zn(2+)</name>
        <dbReference type="ChEBI" id="CHEBI:29105"/>
        <note>catalytic</note>
    </ligand>
</feature>
<gene>
    <name evidence="12" type="ORF">EII40_03125</name>
</gene>
<evidence type="ECO:0000256" key="6">
    <source>
        <dbReference type="ARBA" id="ARBA00022997"/>
    </source>
</evidence>
<accession>A0A3P1XWW2</accession>
<sequence>MYRRSLLLRIIWVISALLPASLHAQSLDARLKAAGYIDVRESVPAIRVQLKYATSDNFMGRSVYQGMTKAWLHSDAAQKLHRAHQILQREKPGYALLVYDAARPMSVQRIMWNLVRGTNKTYYVSNPAKGGGLHNYGMAVDLTIVDASGKPLPMGTPYDFFGSEAHTDNEEALVQTGKITRSELENRRLLRRVMKEAGFRTIKSEWWHFNACSRETARARYRLIE</sequence>
<feature type="chain" id="PRO_5018013159" description="D-alanyl-D-alanine dipeptidase" evidence="11">
    <location>
        <begin position="25"/>
        <end position="225"/>
    </location>
</feature>
<name>A0A3P1XWW2_TANFO</name>
<dbReference type="SUPFAM" id="SSF55166">
    <property type="entry name" value="Hedgehog/DD-peptidase"/>
    <property type="match status" value="1"/>
</dbReference>
<keyword evidence="6 9" id="KW-0224">Dipeptidase</keyword>
<dbReference type="GO" id="GO:0006508">
    <property type="term" value="P:proteolysis"/>
    <property type="evidence" value="ECO:0007669"/>
    <property type="project" value="UniProtKB-KW"/>
</dbReference>
<keyword evidence="7 9" id="KW-0482">Metalloprotease</keyword>
<reference evidence="12 13" key="1">
    <citation type="submission" date="2018-11" db="EMBL/GenBank/DDBJ databases">
        <title>Genomes From Bacteria Associated with the Canine Oral Cavity: a Test Case for Automated Genome-Based Taxonomic Assignment.</title>
        <authorList>
            <person name="Coil D.A."/>
            <person name="Jospin G."/>
            <person name="Darling A.E."/>
            <person name="Wallis C."/>
            <person name="Davis I.J."/>
            <person name="Harris S."/>
            <person name="Eisen J.A."/>
            <person name="Holcombe L.J."/>
            <person name="O'Flynn C."/>
        </authorList>
    </citation>
    <scope>NUCLEOTIDE SEQUENCE [LARGE SCALE GENOMIC DNA]</scope>
    <source>
        <strain evidence="12 13">OH2617_COT-023</strain>
    </source>
</reference>
<evidence type="ECO:0000313" key="12">
    <source>
        <dbReference type="EMBL" id="RRD62500.1"/>
    </source>
</evidence>
<evidence type="ECO:0000256" key="11">
    <source>
        <dbReference type="SAM" id="SignalP"/>
    </source>
</evidence>
<dbReference type="OrthoDB" id="9801430at2"/>